<comment type="function">
    <text evidence="9">Converts cobyric acid to cobinamide by the addition of aminopropanol on the F carboxylic group.</text>
</comment>
<keyword evidence="5 9" id="KW-0169">Cobalamin biosynthesis</keyword>
<reference evidence="10 11" key="1">
    <citation type="submission" date="2019-03" db="EMBL/GenBank/DDBJ databases">
        <title>Genomic Encyclopedia of Archaeal and Bacterial Type Strains, Phase II (KMG-II): from individual species to whole genera.</title>
        <authorList>
            <person name="Goeker M."/>
        </authorList>
    </citation>
    <scope>NUCLEOTIDE SEQUENCE [LARGE SCALE GENOMIC DNA]</scope>
    <source>
        <strain evidence="10 11">DSM 15388</strain>
    </source>
</reference>
<dbReference type="GO" id="GO:0015420">
    <property type="term" value="F:ABC-type vitamin B12 transporter activity"/>
    <property type="evidence" value="ECO:0007669"/>
    <property type="project" value="UniProtKB-UniRule"/>
</dbReference>
<dbReference type="Pfam" id="PF03186">
    <property type="entry name" value="CobD_Cbib"/>
    <property type="match status" value="1"/>
</dbReference>
<dbReference type="AlphaFoldDB" id="A0A4R3I2Y7"/>
<organism evidence="10 11">
    <name type="scientific">Reinekea marinisedimentorum</name>
    <dbReference type="NCBI Taxonomy" id="230495"/>
    <lineage>
        <taxon>Bacteria</taxon>
        <taxon>Pseudomonadati</taxon>
        <taxon>Pseudomonadota</taxon>
        <taxon>Gammaproteobacteria</taxon>
        <taxon>Oceanospirillales</taxon>
        <taxon>Saccharospirillaceae</taxon>
        <taxon>Reinekea</taxon>
    </lineage>
</organism>
<evidence type="ECO:0000256" key="6">
    <source>
        <dbReference type="ARBA" id="ARBA00022692"/>
    </source>
</evidence>
<protein>
    <recommendedName>
        <fullName evidence="9">Cobalamin biosynthesis protein CobD</fullName>
    </recommendedName>
</protein>
<proteinExistence type="inferred from homology"/>
<feature type="transmembrane region" description="Helical" evidence="9">
    <location>
        <begin position="170"/>
        <end position="191"/>
    </location>
</feature>
<evidence type="ECO:0000256" key="1">
    <source>
        <dbReference type="ARBA" id="ARBA00004651"/>
    </source>
</evidence>
<gene>
    <name evidence="9" type="primary">cobD</name>
    <name evidence="10" type="ORF">BCF53_11381</name>
</gene>
<evidence type="ECO:0000313" key="11">
    <source>
        <dbReference type="Proteomes" id="UP000295793"/>
    </source>
</evidence>
<accession>A0A4R3I2Y7</accession>
<evidence type="ECO:0000256" key="3">
    <source>
        <dbReference type="ARBA" id="ARBA00006263"/>
    </source>
</evidence>
<evidence type="ECO:0000256" key="5">
    <source>
        <dbReference type="ARBA" id="ARBA00022573"/>
    </source>
</evidence>
<dbReference type="Proteomes" id="UP000295793">
    <property type="component" value="Unassembled WGS sequence"/>
</dbReference>
<feature type="transmembrane region" description="Helical" evidence="9">
    <location>
        <begin position="71"/>
        <end position="98"/>
    </location>
</feature>
<dbReference type="GO" id="GO:0005886">
    <property type="term" value="C:plasma membrane"/>
    <property type="evidence" value="ECO:0007669"/>
    <property type="project" value="UniProtKB-SubCell"/>
</dbReference>
<dbReference type="NCBIfam" id="TIGR00380">
    <property type="entry name" value="cobal_cbiB"/>
    <property type="match status" value="1"/>
</dbReference>
<evidence type="ECO:0000256" key="9">
    <source>
        <dbReference type="HAMAP-Rule" id="MF_00024"/>
    </source>
</evidence>
<comment type="similarity">
    <text evidence="3 9">Belongs to the CobD/CbiB family.</text>
</comment>
<evidence type="ECO:0000256" key="7">
    <source>
        <dbReference type="ARBA" id="ARBA00022989"/>
    </source>
</evidence>
<keyword evidence="11" id="KW-1185">Reference proteome</keyword>
<dbReference type="RefSeq" id="WP_207902744.1">
    <property type="nucleotide sequence ID" value="NZ_SLZR01000013.1"/>
</dbReference>
<evidence type="ECO:0000313" key="10">
    <source>
        <dbReference type="EMBL" id="TCS39035.1"/>
    </source>
</evidence>
<comment type="caution">
    <text evidence="10">The sequence shown here is derived from an EMBL/GenBank/DDBJ whole genome shotgun (WGS) entry which is preliminary data.</text>
</comment>
<evidence type="ECO:0000256" key="4">
    <source>
        <dbReference type="ARBA" id="ARBA00022475"/>
    </source>
</evidence>
<dbReference type="EMBL" id="SLZR01000013">
    <property type="protein sequence ID" value="TCS39035.1"/>
    <property type="molecule type" value="Genomic_DNA"/>
</dbReference>
<comment type="subcellular location">
    <subcellularLocation>
        <location evidence="1 9">Cell membrane</location>
        <topology evidence="1 9">Multi-pass membrane protein</topology>
    </subcellularLocation>
</comment>
<comment type="caution">
    <text evidence="9">Lacks conserved residue(s) required for the propagation of feature annotation.</text>
</comment>
<sequence length="326" mass="35675">MWPSFLPEAMNSISAWLLMNAALMLIALGLDHLLGEPRRFHPLVGFGHLVMWLEPRCRRIELLPLSVRGQLAWLLAVLPIVLFTASLLVLLSFNSWLWGIASSFSLYLTLGGNSLLAHAEAIRQPLQAGDINRARNAVAMIVSRNSEQMDEQAITSAAVESVLENGNDAVFAPLFWFALFGAPGAVLLRLANTLDAMWGYRNERYLVFGRFAAKADDALGFIPARICALTYAAQGNTRKALHSWRTQAKQCASPNGGVVMTAGAGALQVTVGGAAVYFGVRKEKPFMGAGPFADWRAITGANRLVQRGSWGLCLHWFVFCLLNYLV</sequence>
<comment type="pathway">
    <text evidence="2 9">Cofactor biosynthesis; adenosylcobalamin biosynthesis.</text>
</comment>
<keyword evidence="7 9" id="KW-1133">Transmembrane helix</keyword>
<dbReference type="PANTHER" id="PTHR34308">
    <property type="entry name" value="COBALAMIN BIOSYNTHESIS PROTEIN CBIB"/>
    <property type="match status" value="1"/>
</dbReference>
<dbReference type="GO" id="GO:0009236">
    <property type="term" value="P:cobalamin biosynthetic process"/>
    <property type="evidence" value="ECO:0007669"/>
    <property type="project" value="UniProtKB-UniRule"/>
</dbReference>
<dbReference type="GO" id="GO:0048472">
    <property type="term" value="F:threonine-phosphate decarboxylase activity"/>
    <property type="evidence" value="ECO:0007669"/>
    <property type="project" value="InterPro"/>
</dbReference>
<keyword evidence="4 9" id="KW-1003">Cell membrane</keyword>
<dbReference type="PANTHER" id="PTHR34308:SF1">
    <property type="entry name" value="COBALAMIN BIOSYNTHESIS PROTEIN CBIB"/>
    <property type="match status" value="1"/>
</dbReference>
<dbReference type="UniPathway" id="UPA00148"/>
<keyword evidence="6 9" id="KW-0812">Transmembrane</keyword>
<evidence type="ECO:0000256" key="2">
    <source>
        <dbReference type="ARBA" id="ARBA00004953"/>
    </source>
</evidence>
<name>A0A4R3I2Y7_9GAMM</name>
<keyword evidence="8 9" id="KW-0472">Membrane</keyword>
<feature type="transmembrane region" description="Helical" evidence="9">
    <location>
        <begin position="12"/>
        <end position="30"/>
    </location>
</feature>
<dbReference type="InterPro" id="IPR004485">
    <property type="entry name" value="Cobalamin_biosynth_CobD/CbiB"/>
</dbReference>
<dbReference type="HAMAP" id="MF_00024">
    <property type="entry name" value="CobD_CbiB"/>
    <property type="match status" value="1"/>
</dbReference>
<evidence type="ECO:0000256" key="8">
    <source>
        <dbReference type="ARBA" id="ARBA00023136"/>
    </source>
</evidence>